<evidence type="ECO:0000313" key="2">
    <source>
        <dbReference type="Proteomes" id="UP000774326"/>
    </source>
</evidence>
<dbReference type="AlphaFoldDB" id="A0A9P8Q0N7"/>
<gene>
    <name evidence="1" type="ORF">WICPIJ_007393</name>
</gene>
<reference evidence="1" key="2">
    <citation type="submission" date="2021-01" db="EMBL/GenBank/DDBJ databases">
        <authorList>
            <person name="Schikora-Tamarit M.A."/>
        </authorList>
    </citation>
    <scope>NUCLEOTIDE SEQUENCE</scope>
    <source>
        <strain evidence="1">CBS2887</strain>
    </source>
</reference>
<keyword evidence="2" id="KW-1185">Reference proteome</keyword>
<comment type="caution">
    <text evidence="1">The sequence shown here is derived from an EMBL/GenBank/DDBJ whole genome shotgun (WGS) entry which is preliminary data.</text>
</comment>
<sequence length="419" mass="47788">MIFRYSDNLSLEMSSKLRKMISKFKRFLKSLNSRHLFRRYLELILKISKILRHCWSSIFRRIVEMIWIFDDSFFSINALIVANSPVDSLDSMITFSYNRYSIAGSKESLSFSDLHSRLRPAQKIHCVVTENQRVLGVDLGQVFNIGELVAQWLERLRSNVVLVHFTRRGQQPITVFPSDDLLQVQIHVCHIDLLELGAVVGELVDLPVAANKHAEAFHLHYHGSVCVRMELLLVNQAVAEIINDQNLLIVAVKQDPVVFQNVEAHNVSELPERLQVEIVPDPIDPRVNHQEVCVVRDDYELVVGLDLQRGVVQADVVGVRNGHVDKLVRWVVDSQIRRRRVVENRTVETAVELPHVGVFQVALVSEKKKLTGEGDVLCGNGLVNCVEAEPKLGENLEFFAEQKHCKKRQAAVHRDLLDL</sequence>
<reference evidence="1" key="1">
    <citation type="journal article" date="2021" name="Open Biol.">
        <title>Shared evolutionary footprints suggest mitochondrial oxidative damage underlies multiple complex I losses in fungi.</title>
        <authorList>
            <person name="Schikora-Tamarit M.A."/>
            <person name="Marcet-Houben M."/>
            <person name="Nosek J."/>
            <person name="Gabaldon T."/>
        </authorList>
    </citation>
    <scope>NUCLEOTIDE SEQUENCE</scope>
    <source>
        <strain evidence="1">CBS2887</strain>
    </source>
</reference>
<organism evidence="1 2">
    <name type="scientific">Wickerhamomyces pijperi</name>
    <name type="common">Yeast</name>
    <name type="synonym">Pichia pijperi</name>
    <dbReference type="NCBI Taxonomy" id="599730"/>
    <lineage>
        <taxon>Eukaryota</taxon>
        <taxon>Fungi</taxon>
        <taxon>Dikarya</taxon>
        <taxon>Ascomycota</taxon>
        <taxon>Saccharomycotina</taxon>
        <taxon>Saccharomycetes</taxon>
        <taxon>Phaffomycetales</taxon>
        <taxon>Wickerhamomycetaceae</taxon>
        <taxon>Wickerhamomyces</taxon>
    </lineage>
</organism>
<accession>A0A9P8Q0N7</accession>
<dbReference type="Proteomes" id="UP000774326">
    <property type="component" value="Unassembled WGS sequence"/>
</dbReference>
<proteinExistence type="predicted"/>
<name>A0A9P8Q0N7_WICPI</name>
<protein>
    <submittedName>
        <fullName evidence="1">Uncharacterized protein</fullName>
    </submittedName>
</protein>
<evidence type="ECO:0000313" key="1">
    <source>
        <dbReference type="EMBL" id="KAH3681667.1"/>
    </source>
</evidence>
<dbReference type="EMBL" id="JAEUBG010004337">
    <property type="protein sequence ID" value="KAH3681667.1"/>
    <property type="molecule type" value="Genomic_DNA"/>
</dbReference>